<name>A6JCK6_RAT</name>
<reference evidence="2" key="1">
    <citation type="submission" date="2005-09" db="EMBL/GenBank/DDBJ databases">
        <authorList>
            <person name="Mural R.J."/>
            <person name="Li P.W."/>
            <person name="Adams M.D."/>
            <person name="Amanatides P.G."/>
            <person name="Baden-Tillson H."/>
            <person name="Barnstead M."/>
            <person name="Chin S.H."/>
            <person name="Dew I."/>
            <person name="Evans C.A."/>
            <person name="Ferriera S."/>
            <person name="Flanigan M."/>
            <person name="Fosler C."/>
            <person name="Glodek A."/>
            <person name="Gu Z."/>
            <person name="Holt R.A."/>
            <person name="Jennings D."/>
            <person name="Kraft C.L."/>
            <person name="Lu F."/>
            <person name="Nguyen T."/>
            <person name="Nusskern D.R."/>
            <person name="Pfannkoch C.M."/>
            <person name="Sitter C."/>
            <person name="Sutton G.G."/>
            <person name="Venter J.C."/>
            <person name="Wang Z."/>
            <person name="Woodage T."/>
            <person name="Zheng X.H."/>
            <person name="Zhong F."/>
        </authorList>
    </citation>
    <scope>NUCLEOTIDE SEQUENCE [LARGE SCALE GENOMIC DNA]</scope>
    <source>
        <strain>BN</strain>
        <strain evidence="2">Sprague-Dawley</strain>
    </source>
</reference>
<proteinExistence type="predicted"/>
<gene>
    <name evidence="1" type="ORF">rCG_63547</name>
</gene>
<accession>A6JCK6</accession>
<dbReference type="AlphaFoldDB" id="A6JCK6"/>
<dbReference type="EMBL" id="CH473980">
    <property type="protein sequence ID" value="EDM08733.1"/>
    <property type="molecule type" value="Genomic_DNA"/>
</dbReference>
<sequence length="87" mass="9607">MLHLNLCLGPWMQEGQVKGRDVSSLLLQLWLLVVFPDPGAGSVLLSSHSQALRMMVLADLVGVKSHTITSFCVSLINCKNERESHLH</sequence>
<protein>
    <submittedName>
        <fullName evidence="1">RCG63547</fullName>
    </submittedName>
</protein>
<evidence type="ECO:0000313" key="2">
    <source>
        <dbReference type="Proteomes" id="UP000234681"/>
    </source>
</evidence>
<organism evidence="1 2">
    <name type="scientific">Rattus norvegicus</name>
    <name type="common">Rat</name>
    <dbReference type="NCBI Taxonomy" id="10116"/>
    <lineage>
        <taxon>Eukaryota</taxon>
        <taxon>Metazoa</taxon>
        <taxon>Chordata</taxon>
        <taxon>Craniata</taxon>
        <taxon>Vertebrata</taxon>
        <taxon>Euteleostomi</taxon>
        <taxon>Mammalia</taxon>
        <taxon>Eutheria</taxon>
        <taxon>Euarchontoglires</taxon>
        <taxon>Glires</taxon>
        <taxon>Rodentia</taxon>
        <taxon>Myomorpha</taxon>
        <taxon>Muroidea</taxon>
        <taxon>Muridae</taxon>
        <taxon>Murinae</taxon>
        <taxon>Rattus</taxon>
    </lineage>
</organism>
<dbReference type="Proteomes" id="UP000234681">
    <property type="component" value="Chromosome 1"/>
</dbReference>
<evidence type="ECO:0000313" key="1">
    <source>
        <dbReference type="EMBL" id="EDM08733.1"/>
    </source>
</evidence>